<gene>
    <name evidence="2" type="ORF">HNP32_000868</name>
</gene>
<sequence length="84" mass="9358">MAGFLQRVWVFLCEDLIADAAGETSESLRRPDTRGGAPIHPDGFIPKLYRDWRSVSPSVRRVEKAEPSDRTHQDAASSHAKDVP</sequence>
<evidence type="ECO:0000313" key="3">
    <source>
        <dbReference type="Proteomes" id="UP000539957"/>
    </source>
</evidence>
<organism evidence="2 3">
    <name type="scientific">Brevundimonas bullata</name>
    <dbReference type="NCBI Taxonomy" id="13160"/>
    <lineage>
        <taxon>Bacteria</taxon>
        <taxon>Pseudomonadati</taxon>
        <taxon>Pseudomonadota</taxon>
        <taxon>Alphaproteobacteria</taxon>
        <taxon>Caulobacterales</taxon>
        <taxon>Caulobacteraceae</taxon>
        <taxon>Brevundimonas</taxon>
    </lineage>
</organism>
<evidence type="ECO:0000313" key="2">
    <source>
        <dbReference type="EMBL" id="MBB4797154.1"/>
    </source>
</evidence>
<protein>
    <submittedName>
        <fullName evidence="2">Uncharacterized protein</fullName>
    </submittedName>
</protein>
<proteinExistence type="predicted"/>
<dbReference type="EMBL" id="JACHKY010000001">
    <property type="protein sequence ID" value="MBB4797154.1"/>
    <property type="molecule type" value="Genomic_DNA"/>
</dbReference>
<keyword evidence="3" id="KW-1185">Reference proteome</keyword>
<comment type="caution">
    <text evidence="2">The sequence shown here is derived from an EMBL/GenBank/DDBJ whole genome shotgun (WGS) entry which is preliminary data.</text>
</comment>
<evidence type="ECO:0000256" key="1">
    <source>
        <dbReference type="SAM" id="MobiDB-lite"/>
    </source>
</evidence>
<feature type="compositionally biased region" description="Basic and acidic residues" evidence="1">
    <location>
        <begin position="60"/>
        <end position="84"/>
    </location>
</feature>
<feature type="region of interest" description="Disordered" evidence="1">
    <location>
        <begin position="59"/>
        <end position="84"/>
    </location>
</feature>
<reference evidence="2 3" key="1">
    <citation type="submission" date="2020-08" db="EMBL/GenBank/DDBJ databases">
        <title>Functional genomics of gut bacteria from endangered species of beetles.</title>
        <authorList>
            <person name="Carlos-Shanley C."/>
        </authorList>
    </citation>
    <scope>NUCLEOTIDE SEQUENCE [LARGE SCALE GENOMIC DNA]</scope>
    <source>
        <strain evidence="2 3">S00123</strain>
    </source>
</reference>
<feature type="region of interest" description="Disordered" evidence="1">
    <location>
        <begin position="22"/>
        <end position="42"/>
    </location>
</feature>
<dbReference type="Proteomes" id="UP000539957">
    <property type="component" value="Unassembled WGS sequence"/>
</dbReference>
<accession>A0A7W7IMN4</accession>
<dbReference type="AlphaFoldDB" id="A0A7W7IMN4"/>
<name>A0A7W7IMN4_9CAUL</name>